<keyword evidence="2" id="KW-1185">Reference proteome</keyword>
<dbReference type="RefSeq" id="WP_213413590.1">
    <property type="nucleotide sequence ID" value="NZ_BOVK01000058.1"/>
</dbReference>
<dbReference type="AlphaFoldDB" id="A0A8J4H854"/>
<proteinExistence type="predicted"/>
<dbReference type="Proteomes" id="UP000677918">
    <property type="component" value="Unassembled WGS sequence"/>
</dbReference>
<gene>
    <name evidence="1" type="ORF">XYCOK13_36030</name>
</gene>
<organism evidence="1 2">
    <name type="scientific">Xylanibacillus composti</name>
    <dbReference type="NCBI Taxonomy" id="1572762"/>
    <lineage>
        <taxon>Bacteria</taxon>
        <taxon>Bacillati</taxon>
        <taxon>Bacillota</taxon>
        <taxon>Bacilli</taxon>
        <taxon>Bacillales</taxon>
        <taxon>Paenibacillaceae</taxon>
        <taxon>Xylanibacillus</taxon>
    </lineage>
</organism>
<name>A0A8J4H854_9BACL</name>
<comment type="caution">
    <text evidence="1">The sequence shown here is derived from an EMBL/GenBank/DDBJ whole genome shotgun (WGS) entry which is preliminary data.</text>
</comment>
<reference evidence="1" key="1">
    <citation type="submission" date="2021-04" db="EMBL/GenBank/DDBJ databases">
        <title>Draft genome sequence of Xylanibacillus composti strain K13.</title>
        <authorList>
            <person name="Uke A."/>
            <person name="Chhe C."/>
            <person name="Baramee S."/>
            <person name="Kosugi A."/>
        </authorList>
    </citation>
    <scope>NUCLEOTIDE SEQUENCE</scope>
    <source>
        <strain evidence="1">K13</strain>
    </source>
</reference>
<protein>
    <recommendedName>
        <fullName evidence="3">ASCH domain-containing protein</fullName>
    </recommendedName>
</protein>
<dbReference type="EMBL" id="BOVK01000058">
    <property type="protein sequence ID" value="GIQ70779.1"/>
    <property type="molecule type" value="Genomic_DNA"/>
</dbReference>
<dbReference type="NCBIfam" id="NF040910">
    <property type="entry name" value="CD1375_fam"/>
    <property type="match status" value="1"/>
</dbReference>
<sequence length="41" mass="4574">MSEAIAKIYADLVRAGRRTIAQVPETVRQQVEQTLAMDNLS</sequence>
<evidence type="ECO:0008006" key="3">
    <source>
        <dbReference type="Google" id="ProtNLM"/>
    </source>
</evidence>
<evidence type="ECO:0000313" key="1">
    <source>
        <dbReference type="EMBL" id="GIQ70779.1"/>
    </source>
</evidence>
<accession>A0A8J4H854</accession>
<evidence type="ECO:0000313" key="2">
    <source>
        <dbReference type="Proteomes" id="UP000677918"/>
    </source>
</evidence>
<dbReference type="InterPro" id="IPR047907">
    <property type="entry name" value="CD1375-like"/>
</dbReference>